<sequence>MLGKGRFCPPNVLTSNGAVLRHARATGFPQPTQVLACQVLRPDRENLLMAYRSVAQCLQDPELPVRVQAAIALTALLDKEEGELARPAVRGVICFITVLFF</sequence>
<protein>
    <submittedName>
        <fullName evidence="1">Uncharacterized protein</fullName>
    </submittedName>
</protein>
<dbReference type="AlphaFoldDB" id="A0A8H8DJD1"/>
<accession>A0A8H8DJD1</accession>
<gene>
    <name evidence="1" type="ORF">BJ554DRAFT_7191</name>
</gene>
<organism evidence="1 2">
    <name type="scientific">Olpidium bornovanus</name>
    <dbReference type="NCBI Taxonomy" id="278681"/>
    <lineage>
        <taxon>Eukaryota</taxon>
        <taxon>Fungi</taxon>
        <taxon>Fungi incertae sedis</taxon>
        <taxon>Olpidiomycota</taxon>
        <taxon>Olpidiomycotina</taxon>
        <taxon>Olpidiomycetes</taxon>
        <taxon>Olpidiales</taxon>
        <taxon>Olpidiaceae</taxon>
        <taxon>Olpidium</taxon>
    </lineage>
</organism>
<dbReference type="Proteomes" id="UP000673691">
    <property type="component" value="Unassembled WGS sequence"/>
</dbReference>
<name>A0A8H8DJD1_9FUNG</name>
<dbReference type="Gene3D" id="1.25.10.10">
    <property type="entry name" value="Leucine-rich Repeat Variant"/>
    <property type="match status" value="1"/>
</dbReference>
<reference evidence="1 2" key="1">
    <citation type="journal article" name="Sci. Rep.">
        <title>Genome-scale phylogenetic analyses confirm Olpidium as the closest living zoosporic fungus to the non-flagellated, terrestrial fungi.</title>
        <authorList>
            <person name="Chang Y."/>
            <person name="Rochon D."/>
            <person name="Sekimoto S."/>
            <person name="Wang Y."/>
            <person name="Chovatia M."/>
            <person name="Sandor L."/>
            <person name="Salamov A."/>
            <person name="Grigoriev I.V."/>
            <person name="Stajich J.E."/>
            <person name="Spatafora J.W."/>
        </authorList>
    </citation>
    <scope>NUCLEOTIDE SEQUENCE [LARGE SCALE GENOMIC DNA]</scope>
    <source>
        <strain evidence="1">S191</strain>
    </source>
</reference>
<dbReference type="InterPro" id="IPR011989">
    <property type="entry name" value="ARM-like"/>
</dbReference>
<keyword evidence="2" id="KW-1185">Reference proteome</keyword>
<dbReference type="EMBL" id="JAEFCI010004810">
    <property type="protein sequence ID" value="KAG5460719.1"/>
    <property type="molecule type" value="Genomic_DNA"/>
</dbReference>
<proteinExistence type="predicted"/>
<comment type="caution">
    <text evidence="1">The sequence shown here is derived from an EMBL/GenBank/DDBJ whole genome shotgun (WGS) entry which is preliminary data.</text>
</comment>
<dbReference type="OrthoDB" id="760868at2759"/>
<evidence type="ECO:0000313" key="2">
    <source>
        <dbReference type="Proteomes" id="UP000673691"/>
    </source>
</evidence>
<evidence type="ECO:0000313" key="1">
    <source>
        <dbReference type="EMBL" id="KAG5460719.1"/>
    </source>
</evidence>